<accession>A0A3S1BBL0</accession>
<protein>
    <recommendedName>
        <fullName evidence="3">Tyrosine-protein kinase ephrin type A/B receptor-like domain-containing protein</fullName>
    </recommendedName>
</protein>
<dbReference type="OrthoDB" id="6038762at2759"/>
<name>A0A3S1BBL0_ELYCH</name>
<evidence type="ECO:0000313" key="2">
    <source>
        <dbReference type="Proteomes" id="UP000271974"/>
    </source>
</evidence>
<sequence length="644" mass="66985">SYFAAPCPPGTYSNVSGAVNNYDCIECDAGYYCSSIAGGEPTGLCWGGYYCTGGASNPRQHIVDPGHYSPNGSASQIECLRGTYQPFPAQPSCLECEPGYVCPDKAMTDHNFCEAGRYCGNGTTVMSDCPPGTYSNQTHLTTLSECTICPRGYYCRDRGATAPTGMCNAGHICYEGAMDDDPVYNDDPSGNNTVVTYGDTCHEGYYCPQGTSFMIPCPIGTYNPSRSGKSESAACLPCDAGKYCNGTALTTPTGDCDAGYYCIGGAYLPNPSDNQTTGDICPLYYYCPAGSQSPRVCNAGYFSSTTGNSVCELCNEGYICYQREGPRLCPQGKYCPASTVTVPLTAPKNCPVGTFGATDGLKDSSECQTCTGGSYCDTPGQSNVTGPITGGFWSMRGSTVATPADTNNPDHGICPKGYYCEEGSTAPLPCPQGTYGFAVQYDALSDCINCPGGYYCPYNNMTEAGPQCDAGFYCSGGSSEAAPVAQAYGDECPTGHYCPAGSSTPVDCPAGQYSNTTRSTVCLSCPKGHYCPLATSEPLPCPLGYYCGAGTSIATSNPCPVGTYNNETGMNSVADCIDCWPGFYCGSQGIGVPVDLCGPGWYCSGGATAAQPSAAAQGGQCEAGYFCPEGSSVMLDCSPGTFCQ</sequence>
<dbReference type="Proteomes" id="UP000271974">
    <property type="component" value="Unassembled WGS sequence"/>
</dbReference>
<dbReference type="STRING" id="188477.A0A3S1BBL0"/>
<dbReference type="PANTHER" id="PTHR46104">
    <property type="entry name" value="GENE 9195-RELATED-RELATED"/>
    <property type="match status" value="1"/>
</dbReference>
<feature type="non-terminal residue" evidence="1">
    <location>
        <position position="1"/>
    </location>
</feature>
<dbReference type="AlphaFoldDB" id="A0A3S1BBL0"/>
<organism evidence="1 2">
    <name type="scientific">Elysia chlorotica</name>
    <name type="common">Eastern emerald elysia</name>
    <name type="synonym">Sea slug</name>
    <dbReference type="NCBI Taxonomy" id="188477"/>
    <lineage>
        <taxon>Eukaryota</taxon>
        <taxon>Metazoa</taxon>
        <taxon>Spiralia</taxon>
        <taxon>Lophotrochozoa</taxon>
        <taxon>Mollusca</taxon>
        <taxon>Gastropoda</taxon>
        <taxon>Heterobranchia</taxon>
        <taxon>Euthyneura</taxon>
        <taxon>Panpulmonata</taxon>
        <taxon>Sacoglossa</taxon>
        <taxon>Placobranchoidea</taxon>
        <taxon>Plakobranchidae</taxon>
        <taxon>Elysia</taxon>
    </lineage>
</organism>
<evidence type="ECO:0000313" key="1">
    <source>
        <dbReference type="EMBL" id="RUS80254.1"/>
    </source>
</evidence>
<dbReference type="SUPFAM" id="SSF57184">
    <property type="entry name" value="Growth factor receptor domain"/>
    <property type="match status" value="4"/>
</dbReference>
<dbReference type="InterPro" id="IPR009030">
    <property type="entry name" value="Growth_fac_rcpt_cys_sf"/>
</dbReference>
<dbReference type="SMART" id="SM01411">
    <property type="entry name" value="Ephrin_rec_like"/>
    <property type="match status" value="10"/>
</dbReference>
<feature type="non-terminal residue" evidence="1">
    <location>
        <position position="644"/>
    </location>
</feature>
<dbReference type="EMBL" id="RQTK01000402">
    <property type="protein sequence ID" value="RUS80254.1"/>
    <property type="molecule type" value="Genomic_DNA"/>
</dbReference>
<proteinExistence type="predicted"/>
<comment type="caution">
    <text evidence="1">The sequence shown here is derived from an EMBL/GenBank/DDBJ whole genome shotgun (WGS) entry which is preliminary data.</text>
</comment>
<dbReference type="Gene3D" id="2.10.50.10">
    <property type="entry name" value="Tumor Necrosis Factor Receptor, subunit A, domain 2"/>
    <property type="match status" value="3"/>
</dbReference>
<keyword evidence="2" id="KW-1185">Reference proteome</keyword>
<reference evidence="1 2" key="1">
    <citation type="submission" date="2019-01" db="EMBL/GenBank/DDBJ databases">
        <title>A draft genome assembly of the solar-powered sea slug Elysia chlorotica.</title>
        <authorList>
            <person name="Cai H."/>
            <person name="Li Q."/>
            <person name="Fang X."/>
            <person name="Li J."/>
            <person name="Curtis N.E."/>
            <person name="Altenburger A."/>
            <person name="Shibata T."/>
            <person name="Feng M."/>
            <person name="Maeda T."/>
            <person name="Schwartz J.A."/>
            <person name="Shigenobu S."/>
            <person name="Lundholm N."/>
            <person name="Nishiyama T."/>
            <person name="Yang H."/>
            <person name="Hasebe M."/>
            <person name="Li S."/>
            <person name="Pierce S.K."/>
            <person name="Wang J."/>
        </authorList>
    </citation>
    <scope>NUCLEOTIDE SEQUENCE [LARGE SCALE GENOMIC DNA]</scope>
    <source>
        <strain evidence="1">EC2010</strain>
        <tissue evidence="1">Whole organism of an adult</tissue>
    </source>
</reference>
<gene>
    <name evidence="1" type="ORF">EGW08_011983</name>
</gene>
<dbReference type="PANTHER" id="PTHR46104:SF1">
    <property type="entry name" value="GENE 9195-RELATED"/>
    <property type="match status" value="1"/>
</dbReference>
<evidence type="ECO:0008006" key="3">
    <source>
        <dbReference type="Google" id="ProtNLM"/>
    </source>
</evidence>